<dbReference type="Proteomes" id="UP000024404">
    <property type="component" value="Unassembled WGS sequence"/>
</dbReference>
<evidence type="ECO:0000259" key="7">
    <source>
        <dbReference type="PROSITE" id="PS50103"/>
    </source>
</evidence>
<evidence type="ECO:0000313" key="8">
    <source>
        <dbReference type="EnsemblMetazoa" id="OVOC12646.1"/>
    </source>
</evidence>
<keyword evidence="4 5" id="KW-0862">Zinc</keyword>
<dbReference type="GO" id="GO:0043186">
    <property type="term" value="C:P granule"/>
    <property type="evidence" value="ECO:0007669"/>
    <property type="project" value="UniProtKB-ARBA"/>
</dbReference>
<feature type="region of interest" description="Disordered" evidence="6">
    <location>
        <begin position="19"/>
        <end position="71"/>
    </location>
</feature>
<dbReference type="GO" id="GO:0003730">
    <property type="term" value="F:mRNA 3'-UTR binding"/>
    <property type="evidence" value="ECO:0007669"/>
    <property type="project" value="TreeGrafter"/>
</dbReference>
<organism evidence="8 9">
    <name type="scientific">Onchocerca volvulus</name>
    <dbReference type="NCBI Taxonomy" id="6282"/>
    <lineage>
        <taxon>Eukaryota</taxon>
        <taxon>Metazoa</taxon>
        <taxon>Ecdysozoa</taxon>
        <taxon>Nematoda</taxon>
        <taxon>Chromadorea</taxon>
        <taxon>Rhabditida</taxon>
        <taxon>Spirurina</taxon>
        <taxon>Spiruromorpha</taxon>
        <taxon>Filarioidea</taxon>
        <taxon>Onchocercidae</taxon>
        <taxon>Onchocerca</taxon>
    </lineage>
</organism>
<proteinExistence type="predicted"/>
<dbReference type="EMBL" id="CMVM020000570">
    <property type="status" value="NOT_ANNOTATED_CDS"/>
    <property type="molecule type" value="Genomic_DNA"/>
</dbReference>
<evidence type="ECO:0000313" key="9">
    <source>
        <dbReference type="Proteomes" id="UP000024404"/>
    </source>
</evidence>
<feature type="zinc finger region" description="C3H1-type" evidence="5">
    <location>
        <begin position="141"/>
        <end position="169"/>
    </location>
</feature>
<evidence type="ECO:0000256" key="1">
    <source>
        <dbReference type="ARBA" id="ARBA00022723"/>
    </source>
</evidence>
<evidence type="ECO:0000256" key="6">
    <source>
        <dbReference type="SAM" id="MobiDB-lite"/>
    </source>
</evidence>
<feature type="compositionally biased region" description="Basic and acidic residues" evidence="6">
    <location>
        <begin position="19"/>
        <end position="29"/>
    </location>
</feature>
<accession>A0A8R1TN77</accession>
<dbReference type="GO" id="GO:0030154">
    <property type="term" value="P:cell differentiation"/>
    <property type="evidence" value="ECO:0007669"/>
    <property type="project" value="UniProtKB-ARBA"/>
</dbReference>
<dbReference type="FunFam" id="4.10.1000.10:FF:000018">
    <property type="entry name" value="Zinc finger protein"/>
    <property type="match status" value="1"/>
</dbReference>
<dbReference type="PROSITE" id="PS50103">
    <property type="entry name" value="ZF_C3H1"/>
    <property type="match status" value="2"/>
</dbReference>
<reference evidence="8" key="2">
    <citation type="submission" date="2022-06" db="UniProtKB">
        <authorList>
            <consortium name="EnsemblMetazoa"/>
        </authorList>
    </citation>
    <scope>IDENTIFICATION</scope>
</reference>
<dbReference type="FunFam" id="4.10.1000.10:FF:000001">
    <property type="entry name" value="zinc finger CCCH domain-containing protein 15-like"/>
    <property type="match status" value="1"/>
</dbReference>
<dbReference type="InterPro" id="IPR036855">
    <property type="entry name" value="Znf_CCCH_sf"/>
</dbReference>
<feature type="domain" description="C3H1-type" evidence="7">
    <location>
        <begin position="141"/>
        <end position="169"/>
    </location>
</feature>
<dbReference type="GO" id="GO:0005829">
    <property type="term" value="C:cytosol"/>
    <property type="evidence" value="ECO:0007669"/>
    <property type="project" value="TreeGrafter"/>
</dbReference>
<protein>
    <recommendedName>
        <fullName evidence="7">C3H1-type domain-containing protein</fullName>
    </recommendedName>
</protein>
<dbReference type="PANTHER" id="PTHR12547:SF144">
    <property type="entry name" value="C3H1-TYPE DOMAIN-CONTAINING PROTEIN"/>
    <property type="match status" value="1"/>
</dbReference>
<feature type="compositionally biased region" description="Basic and acidic residues" evidence="6">
    <location>
        <begin position="36"/>
        <end position="54"/>
    </location>
</feature>
<dbReference type="GO" id="GO:0010468">
    <property type="term" value="P:regulation of gene expression"/>
    <property type="evidence" value="ECO:0007669"/>
    <property type="project" value="UniProtKB-ARBA"/>
</dbReference>
<sequence>MYFRLFVLYRGQLRTVDLSARETSQEDSVHSQVGSDDLKVSPKSSLEEAKRDGKVAPPATPAVTPVRTSSTTGRHLRESKWLKAVSDQEREFLQRERRRMNAYKTSLCNSFRDTGRCSYGFQCRFAHGINELLPAPRPHPKYKTQLCNKFTLYGSCPYGSHCQFIHMRPCKMQNDLRYVNFATNYDSVGKHALNYRNYAMCGRPRFYGQKPCVVEVPGSGYCNSLPQYRPIIDSNRLNFNATATMNDLGNLFSTMNIDEDRTRFSQSCFPRINM</sequence>
<evidence type="ECO:0000256" key="2">
    <source>
        <dbReference type="ARBA" id="ARBA00022737"/>
    </source>
</evidence>
<keyword evidence="2" id="KW-0677">Repeat</keyword>
<dbReference type="OMA" id="CNKFTLY"/>
<keyword evidence="9" id="KW-1185">Reference proteome</keyword>
<dbReference type="PANTHER" id="PTHR12547">
    <property type="entry name" value="CCCH ZINC FINGER/TIS11-RELATED"/>
    <property type="match status" value="1"/>
</dbReference>
<keyword evidence="3 5" id="KW-0863">Zinc-finger</keyword>
<reference evidence="9" key="1">
    <citation type="submission" date="2013-10" db="EMBL/GenBank/DDBJ databases">
        <title>Genome sequencing of Onchocerca volvulus.</title>
        <authorList>
            <person name="Cotton J."/>
            <person name="Tsai J."/>
            <person name="Stanley E."/>
            <person name="Tracey A."/>
            <person name="Holroyd N."/>
            <person name="Lustigman S."/>
            <person name="Berriman M."/>
        </authorList>
    </citation>
    <scope>NUCLEOTIDE SEQUENCE</scope>
</reference>
<evidence type="ECO:0000256" key="5">
    <source>
        <dbReference type="PROSITE-ProRule" id="PRU00723"/>
    </source>
</evidence>
<dbReference type="InterPro" id="IPR045877">
    <property type="entry name" value="ZFP36-like"/>
</dbReference>
<name>A0A8R1TN77_ONCVO</name>
<dbReference type="EnsemblMetazoa" id="OVOC12646.1">
    <property type="protein sequence ID" value="OVOC12646.1"/>
    <property type="gene ID" value="WBGene00249455"/>
</dbReference>
<dbReference type="Pfam" id="PF00642">
    <property type="entry name" value="zf-CCCH"/>
    <property type="match status" value="2"/>
</dbReference>
<evidence type="ECO:0000256" key="3">
    <source>
        <dbReference type="ARBA" id="ARBA00022771"/>
    </source>
</evidence>
<dbReference type="GO" id="GO:0008270">
    <property type="term" value="F:zinc ion binding"/>
    <property type="evidence" value="ECO:0007669"/>
    <property type="project" value="UniProtKB-KW"/>
</dbReference>
<feature type="zinc finger region" description="C3H1-type" evidence="5">
    <location>
        <begin position="102"/>
        <end position="130"/>
    </location>
</feature>
<evidence type="ECO:0000256" key="4">
    <source>
        <dbReference type="ARBA" id="ARBA00022833"/>
    </source>
</evidence>
<feature type="domain" description="C3H1-type" evidence="7">
    <location>
        <begin position="102"/>
        <end position="130"/>
    </location>
</feature>
<feature type="compositionally biased region" description="Low complexity" evidence="6">
    <location>
        <begin position="55"/>
        <end position="68"/>
    </location>
</feature>
<dbReference type="Gene3D" id="4.10.1000.10">
    <property type="entry name" value="Zinc finger, CCCH-type"/>
    <property type="match status" value="1"/>
</dbReference>
<dbReference type="AlphaFoldDB" id="A0A8R1TN77"/>
<dbReference type="GO" id="GO:0080090">
    <property type="term" value="P:regulation of primary metabolic process"/>
    <property type="evidence" value="ECO:0007669"/>
    <property type="project" value="UniProtKB-ARBA"/>
</dbReference>
<keyword evidence="1 5" id="KW-0479">Metal-binding</keyword>
<dbReference type="InterPro" id="IPR000571">
    <property type="entry name" value="Znf_CCCH"/>
</dbReference>
<dbReference type="SMART" id="SM00356">
    <property type="entry name" value="ZnF_C3H1"/>
    <property type="match status" value="2"/>
</dbReference>
<dbReference type="SUPFAM" id="SSF90229">
    <property type="entry name" value="CCCH zinc finger"/>
    <property type="match status" value="2"/>
</dbReference>
<dbReference type="Gene3D" id="6.10.250.3220">
    <property type="match status" value="1"/>
</dbReference>